<name>A0ACD0NQI7_9BASI</name>
<protein>
    <submittedName>
        <fullName evidence="1">Uncharacterized protein</fullName>
    </submittedName>
</protein>
<reference evidence="1 2" key="1">
    <citation type="journal article" date="2018" name="Mol. Biol. Evol.">
        <title>Broad Genomic Sampling Reveals a Smut Pathogenic Ancestry of the Fungal Clade Ustilaginomycotina.</title>
        <authorList>
            <person name="Kijpornyongpan T."/>
            <person name="Mondo S.J."/>
            <person name="Barry K."/>
            <person name="Sandor L."/>
            <person name="Lee J."/>
            <person name="Lipzen A."/>
            <person name="Pangilinan J."/>
            <person name="LaButti K."/>
            <person name="Hainaut M."/>
            <person name="Henrissat B."/>
            <person name="Grigoriev I.V."/>
            <person name="Spatafora J.W."/>
            <person name="Aime M.C."/>
        </authorList>
    </citation>
    <scope>NUCLEOTIDE SEQUENCE [LARGE SCALE GENOMIC DNA]</scope>
    <source>
        <strain evidence="1 2">SA 807</strain>
    </source>
</reference>
<dbReference type="EMBL" id="KZ820270">
    <property type="protein sequence ID" value="PWN48092.1"/>
    <property type="molecule type" value="Genomic_DNA"/>
</dbReference>
<keyword evidence="2" id="KW-1185">Reference proteome</keyword>
<proteinExistence type="predicted"/>
<gene>
    <name evidence="1" type="ORF">IE53DRAFT_370908</name>
</gene>
<evidence type="ECO:0000313" key="2">
    <source>
        <dbReference type="Proteomes" id="UP000245626"/>
    </source>
</evidence>
<sequence>MPPPATTRPHALGDVVQRRSATVSGSSGSAPISPQANLSFDAINEMTSTTANIFTEDPVFAPSNSSWVTRALLLKRRRLDVASPEELLTLETTPNDRAFWLALATFLVTRRSTKRVGKGTTSRHLVVKADPESLKAKTRSTVRGEVINTLAAFRRITGRRIDRDLREELMARSESLADDSQASGCKPTATWADVQRLIEQGVFGGGTGGGVKNSLRGALGLEEQVWRMPQERTMAAAFITLLSFTGARPGEVVRGNHQTGFLTWGDIRFFVTLPPQDEQELLLSADVTLRHLKGKRNQVTEYRTQPLYSTPGMKPSVDCVKRLAALAEDAGIFNIDVSLPEAVRTGDRPFIREHGYIEILLKEDKKDVPVFRAITSERGQQEARPAYSLSPDKPLDWQGGNLLLTKAAQLAGCEPLTAYAFLRFAANTLFAAPTVKETALQTTLGHRPGGDTFARYYLSSKNVVDLQGLAMNGVESRDMIAAHDLRYIIQVALSGI</sequence>
<evidence type="ECO:0000313" key="1">
    <source>
        <dbReference type="EMBL" id="PWN48092.1"/>
    </source>
</evidence>
<dbReference type="Proteomes" id="UP000245626">
    <property type="component" value="Unassembled WGS sequence"/>
</dbReference>
<accession>A0ACD0NQI7</accession>
<organism evidence="1 2">
    <name type="scientific">Violaceomyces palustris</name>
    <dbReference type="NCBI Taxonomy" id="1673888"/>
    <lineage>
        <taxon>Eukaryota</taxon>
        <taxon>Fungi</taxon>
        <taxon>Dikarya</taxon>
        <taxon>Basidiomycota</taxon>
        <taxon>Ustilaginomycotina</taxon>
        <taxon>Ustilaginomycetes</taxon>
        <taxon>Violaceomycetales</taxon>
        <taxon>Violaceomycetaceae</taxon>
        <taxon>Violaceomyces</taxon>
    </lineage>
</organism>